<dbReference type="Proteomes" id="UP000649617">
    <property type="component" value="Unassembled WGS sequence"/>
</dbReference>
<reference evidence="3" key="1">
    <citation type="submission" date="2021-02" db="EMBL/GenBank/DDBJ databases">
        <authorList>
            <person name="Dougan E. K."/>
            <person name="Rhodes N."/>
            <person name="Thang M."/>
            <person name="Chan C."/>
        </authorList>
    </citation>
    <scope>NUCLEOTIDE SEQUENCE</scope>
</reference>
<gene>
    <name evidence="3" type="ORF">SPIL2461_LOCUS17472</name>
</gene>
<evidence type="ECO:0000313" key="3">
    <source>
        <dbReference type="EMBL" id="CAE7652999.1"/>
    </source>
</evidence>
<dbReference type="Pfam" id="PF07727">
    <property type="entry name" value="RVT_2"/>
    <property type="match status" value="1"/>
</dbReference>
<evidence type="ECO:0000313" key="4">
    <source>
        <dbReference type="Proteomes" id="UP000649617"/>
    </source>
</evidence>
<feature type="domain" description="Reverse transcriptase Ty1/copia-type" evidence="2">
    <location>
        <begin position="202"/>
        <end position="424"/>
    </location>
</feature>
<feature type="non-terminal residue" evidence="3">
    <location>
        <position position="543"/>
    </location>
</feature>
<dbReference type="InterPro" id="IPR013103">
    <property type="entry name" value="RVT_2"/>
</dbReference>
<evidence type="ECO:0000256" key="1">
    <source>
        <dbReference type="SAM" id="MobiDB-lite"/>
    </source>
</evidence>
<feature type="compositionally biased region" description="Acidic residues" evidence="1">
    <location>
        <begin position="46"/>
        <end position="55"/>
    </location>
</feature>
<dbReference type="EMBL" id="CAJNIZ010043191">
    <property type="protein sequence ID" value="CAE7652999.1"/>
    <property type="molecule type" value="Genomic_DNA"/>
</dbReference>
<keyword evidence="4" id="KW-1185">Reference proteome</keyword>
<comment type="caution">
    <text evidence="3">The sequence shown here is derived from an EMBL/GenBank/DDBJ whole genome shotgun (WGS) entry which is preliminary data.</text>
</comment>
<organism evidence="3 4">
    <name type="scientific">Symbiodinium pilosum</name>
    <name type="common">Dinoflagellate</name>
    <dbReference type="NCBI Taxonomy" id="2952"/>
    <lineage>
        <taxon>Eukaryota</taxon>
        <taxon>Sar</taxon>
        <taxon>Alveolata</taxon>
        <taxon>Dinophyceae</taxon>
        <taxon>Suessiales</taxon>
        <taxon>Symbiodiniaceae</taxon>
        <taxon>Symbiodinium</taxon>
    </lineage>
</organism>
<feature type="non-terminal residue" evidence="3">
    <location>
        <position position="1"/>
    </location>
</feature>
<feature type="region of interest" description="Disordered" evidence="1">
    <location>
        <begin position="26"/>
        <end position="119"/>
    </location>
</feature>
<protein>
    <recommendedName>
        <fullName evidence="2">Reverse transcriptase Ty1/copia-type domain-containing protein</fullName>
    </recommendedName>
</protein>
<evidence type="ECO:0000259" key="2">
    <source>
        <dbReference type="Pfam" id="PF07727"/>
    </source>
</evidence>
<sequence length="543" mass="61697">PQLTALKRLMRLSSPKRCALGTNESLCEGLGTHDFDDVSDHGPPPDEADPEDMELDNILPQSDDEGDGHPDRSLPQRQGVPPDVRGSTLAVDESIRSLPREESWQSEVPTSFWASEPNPKWESAHRTVELAFTLPETKNKLQQFSRDPLQFFIKSLRRKSVEISERRMTEDEKIGFKQAKHVEVKKYLTAKALEALPASMRPDRSQALRMRWILTYKTDETTGEKKPKARAVLLGYMDPEYSNRPTFAPTMTRTSRQLLLQLCAWQGMTCWKGDVSGAFLQGRPYERELHVIPVPELCEGLGLPPESVCLLRKACYGLVEAPIEWFETVNTFLHSIGYRQLRSDPCTWIYTQDDTVISIISGHVDDFLFTGRQNCPIWCDLQKKIQAQFDWQVWEKDNFTQCGVSVSRREDGSFDLSQKSYVEGIPEITISRDRRRQKHEPTTEAEKSQLRGLLGALSWHVGQVGYKFSAHVSLGLSARAAIDAEDNLYLLRYAWAEFNGHQVDAWHPEELVSKEGMQELKTLMSMQLCTEVMSGHCAGIPAL</sequence>
<feature type="compositionally biased region" description="Basic and acidic residues" evidence="1">
    <location>
        <begin position="31"/>
        <end position="44"/>
    </location>
</feature>
<feature type="compositionally biased region" description="Basic and acidic residues" evidence="1">
    <location>
        <begin position="93"/>
        <end position="103"/>
    </location>
</feature>
<proteinExistence type="predicted"/>
<dbReference type="AlphaFoldDB" id="A0A812VWW5"/>
<dbReference type="OrthoDB" id="413361at2759"/>
<accession>A0A812VWW5</accession>
<name>A0A812VWW5_SYMPI</name>